<feature type="transmembrane region" description="Helical" evidence="6">
    <location>
        <begin position="45"/>
        <end position="66"/>
    </location>
</feature>
<dbReference type="AlphaFoldDB" id="A0A4Y3KNL3"/>
<protein>
    <recommendedName>
        <fullName evidence="6">Transport permease protein</fullName>
    </recommendedName>
</protein>
<keyword evidence="6" id="KW-0813">Transport</keyword>
<feature type="domain" description="ABC transmembrane type-2" evidence="7">
    <location>
        <begin position="48"/>
        <end position="284"/>
    </location>
</feature>
<keyword evidence="3 6" id="KW-1133">Transmembrane helix</keyword>
<evidence type="ECO:0000313" key="8">
    <source>
        <dbReference type="EMBL" id="GEA85632.1"/>
    </source>
</evidence>
<keyword evidence="2 6" id="KW-0812">Transmembrane</keyword>
<dbReference type="PANTHER" id="PTHR43229:SF2">
    <property type="entry name" value="NODULATION PROTEIN J"/>
    <property type="match status" value="1"/>
</dbReference>
<keyword evidence="6" id="KW-1003">Cell membrane</keyword>
<comment type="subcellular location">
    <subcellularLocation>
        <location evidence="6">Cell membrane</location>
        <topology evidence="6">Multi-pass membrane protein</topology>
    </subcellularLocation>
    <subcellularLocation>
        <location evidence="1">Membrane</location>
        <topology evidence="1">Multi-pass membrane protein</topology>
    </subcellularLocation>
</comment>
<feature type="transmembrane region" description="Helical" evidence="6">
    <location>
        <begin position="256"/>
        <end position="277"/>
    </location>
</feature>
<keyword evidence="5" id="KW-0046">Antibiotic resistance</keyword>
<proteinExistence type="inferred from homology"/>
<gene>
    <name evidence="8" type="ORF">CGE01nite_28830</name>
</gene>
<comment type="caution">
    <text evidence="6">Lacks conserved residue(s) required for the propagation of feature annotation.</text>
</comment>
<keyword evidence="4 6" id="KW-0472">Membrane</keyword>
<dbReference type="InterPro" id="IPR013525">
    <property type="entry name" value="ABC2_TM"/>
</dbReference>
<comment type="similarity">
    <text evidence="6">Belongs to the ABC-2 integral membrane protein family.</text>
</comment>
<accession>A0A4Y3KNL3</accession>
<dbReference type="GO" id="GO:0140359">
    <property type="term" value="F:ABC-type transporter activity"/>
    <property type="evidence" value="ECO:0007669"/>
    <property type="project" value="InterPro"/>
</dbReference>
<evidence type="ECO:0000256" key="1">
    <source>
        <dbReference type="ARBA" id="ARBA00004141"/>
    </source>
</evidence>
<evidence type="ECO:0000256" key="5">
    <source>
        <dbReference type="ARBA" id="ARBA00023251"/>
    </source>
</evidence>
<evidence type="ECO:0000256" key="4">
    <source>
        <dbReference type="ARBA" id="ARBA00023136"/>
    </source>
</evidence>
<feature type="transmembrane region" description="Helical" evidence="6">
    <location>
        <begin position="133"/>
        <end position="156"/>
    </location>
</feature>
<reference evidence="8 9" key="1">
    <citation type="submission" date="2019-06" db="EMBL/GenBank/DDBJ databases">
        <title>Whole genome shotgun sequence of Cellulomonas gelida NBRC 3748.</title>
        <authorList>
            <person name="Hosoyama A."/>
            <person name="Uohara A."/>
            <person name="Ohji S."/>
            <person name="Ichikawa N."/>
        </authorList>
    </citation>
    <scope>NUCLEOTIDE SEQUENCE [LARGE SCALE GENOMIC DNA]</scope>
    <source>
        <strain evidence="8 9">NBRC 3748</strain>
    </source>
</reference>
<dbReference type="PANTHER" id="PTHR43229">
    <property type="entry name" value="NODULATION PROTEIN J"/>
    <property type="match status" value="1"/>
</dbReference>
<dbReference type="PRINTS" id="PR00164">
    <property type="entry name" value="ABC2TRNSPORT"/>
</dbReference>
<dbReference type="GO" id="GO:0046677">
    <property type="term" value="P:response to antibiotic"/>
    <property type="evidence" value="ECO:0007669"/>
    <property type="project" value="UniProtKB-KW"/>
</dbReference>
<evidence type="ECO:0000259" key="7">
    <source>
        <dbReference type="PROSITE" id="PS51012"/>
    </source>
</evidence>
<feature type="transmembrane region" description="Helical" evidence="6">
    <location>
        <begin position="86"/>
        <end position="112"/>
    </location>
</feature>
<dbReference type="EMBL" id="BJLQ01000041">
    <property type="protein sequence ID" value="GEA85632.1"/>
    <property type="molecule type" value="Genomic_DNA"/>
</dbReference>
<dbReference type="OrthoDB" id="9778589at2"/>
<comment type="caution">
    <text evidence="8">The sequence shown here is derived from an EMBL/GenBank/DDBJ whole genome shotgun (WGS) entry which is preliminary data.</text>
</comment>
<evidence type="ECO:0000313" key="9">
    <source>
        <dbReference type="Proteomes" id="UP000320461"/>
    </source>
</evidence>
<evidence type="ECO:0000256" key="6">
    <source>
        <dbReference type="RuleBase" id="RU361157"/>
    </source>
</evidence>
<name>A0A4Y3KNL3_9CELL</name>
<dbReference type="InterPro" id="IPR000412">
    <property type="entry name" value="ABC_2_transport"/>
</dbReference>
<dbReference type="Pfam" id="PF01061">
    <property type="entry name" value="ABC2_membrane"/>
    <property type="match status" value="1"/>
</dbReference>
<dbReference type="InterPro" id="IPR047817">
    <property type="entry name" value="ABC2_TM_bact-type"/>
</dbReference>
<dbReference type="PIRSF" id="PIRSF006648">
    <property type="entry name" value="DrrB"/>
    <property type="match status" value="1"/>
</dbReference>
<dbReference type="GO" id="GO:0043190">
    <property type="term" value="C:ATP-binding cassette (ABC) transporter complex"/>
    <property type="evidence" value="ECO:0007669"/>
    <property type="project" value="InterPro"/>
</dbReference>
<feature type="transmembrane region" description="Helical" evidence="6">
    <location>
        <begin position="162"/>
        <end position="189"/>
    </location>
</feature>
<dbReference type="Proteomes" id="UP000320461">
    <property type="component" value="Unassembled WGS sequence"/>
</dbReference>
<keyword evidence="9" id="KW-1185">Reference proteome</keyword>
<evidence type="ECO:0000256" key="3">
    <source>
        <dbReference type="ARBA" id="ARBA00022989"/>
    </source>
</evidence>
<dbReference type="InterPro" id="IPR051784">
    <property type="entry name" value="Nod_factor_ABC_transporter"/>
</dbReference>
<dbReference type="PROSITE" id="PS51012">
    <property type="entry name" value="ABC_TM2"/>
    <property type="match status" value="1"/>
</dbReference>
<evidence type="ECO:0000256" key="2">
    <source>
        <dbReference type="ARBA" id="ARBA00022692"/>
    </source>
</evidence>
<sequence>MSADVTGTTTSPPAMVAAAHAGAVRPRRFGWWYIAEHQLRQMRSYGWTVVMTGIGSPLIYLLGIGLGLAAFLDVPVASGPDGPVDYLWFVAPALLATAAVSVTTEEFTYTVMGGFRWRRIFWAMNASPASPQQICTGLVLAVTLRMAFVSTAYYALMVAFDAVGHVAAGALLVPVGLLAGLAFGLPLLAFSASLKEDTGQFAMVQRFVFTPLFLFSGTFYPLSTLPGWLQWIGWVSPIWHASEVGRTLSYGPGPGAWPIAAHLAVLAVMAAAGWVVARRVFVGRLRG</sequence>
<dbReference type="RefSeq" id="WP_141371499.1">
    <property type="nucleotide sequence ID" value="NZ_BJLQ01000041.1"/>
</dbReference>
<organism evidence="8 9">
    <name type="scientific">Cellulomonas gelida</name>
    <dbReference type="NCBI Taxonomy" id="1712"/>
    <lineage>
        <taxon>Bacteria</taxon>
        <taxon>Bacillati</taxon>
        <taxon>Actinomycetota</taxon>
        <taxon>Actinomycetes</taxon>
        <taxon>Micrococcales</taxon>
        <taxon>Cellulomonadaceae</taxon>
        <taxon>Cellulomonas</taxon>
    </lineage>
</organism>